<name>A0A1Y1VRL2_9FUNG</name>
<dbReference type="GeneID" id="63806576"/>
<evidence type="ECO:0000313" key="3">
    <source>
        <dbReference type="Proteomes" id="UP000193922"/>
    </source>
</evidence>
<dbReference type="RefSeq" id="XP_040739108.1">
    <property type="nucleotide sequence ID" value="XM_040889928.1"/>
</dbReference>
<sequence length="182" mass="20046">MEQYSPTYECSEDTPPYTLHTEVMKGTAEKQCVSENKRRKASFAHQNDSMPPPGAQTPASMVDPWPSPKQSYKNQPARYDAVPSNVRSYGPLGSHGMPVDMPDLVSDGYPRHTMAFALPQSRRIALRRLPGNTTGRCATAKEEDDDDIGAIFCVYPSPRSRNSEVYSVAGEFAMLCIQGDGP</sequence>
<reference evidence="2 3" key="1">
    <citation type="submission" date="2016-07" db="EMBL/GenBank/DDBJ databases">
        <title>Pervasive Adenine N6-methylation of Active Genes in Fungi.</title>
        <authorList>
            <consortium name="DOE Joint Genome Institute"/>
            <person name="Mondo S.J."/>
            <person name="Dannebaum R.O."/>
            <person name="Kuo R.C."/>
            <person name="Labutti K."/>
            <person name="Haridas S."/>
            <person name="Kuo A."/>
            <person name="Salamov A."/>
            <person name="Ahrendt S.R."/>
            <person name="Lipzen A."/>
            <person name="Sullivan W."/>
            <person name="Andreopoulos W.B."/>
            <person name="Clum A."/>
            <person name="Lindquist E."/>
            <person name="Daum C."/>
            <person name="Ramamoorthy G.K."/>
            <person name="Gryganskyi A."/>
            <person name="Culley D."/>
            <person name="Magnuson J.K."/>
            <person name="James T.Y."/>
            <person name="O'Malley M.A."/>
            <person name="Stajich J.E."/>
            <person name="Spatafora J.W."/>
            <person name="Visel A."/>
            <person name="Grigoriev I.V."/>
        </authorList>
    </citation>
    <scope>NUCLEOTIDE SEQUENCE [LARGE SCALE GENOMIC DNA]</scope>
    <source>
        <strain evidence="2 3">ATCC 12442</strain>
    </source>
</reference>
<gene>
    <name evidence="2" type="ORF">DL89DRAFT_288747</name>
</gene>
<organism evidence="2 3">
    <name type="scientific">Linderina pennispora</name>
    <dbReference type="NCBI Taxonomy" id="61395"/>
    <lineage>
        <taxon>Eukaryota</taxon>
        <taxon>Fungi</taxon>
        <taxon>Fungi incertae sedis</taxon>
        <taxon>Zoopagomycota</taxon>
        <taxon>Kickxellomycotina</taxon>
        <taxon>Kickxellomycetes</taxon>
        <taxon>Kickxellales</taxon>
        <taxon>Kickxellaceae</taxon>
        <taxon>Linderina</taxon>
    </lineage>
</organism>
<comment type="caution">
    <text evidence="2">The sequence shown here is derived from an EMBL/GenBank/DDBJ whole genome shotgun (WGS) entry which is preliminary data.</text>
</comment>
<evidence type="ECO:0000256" key="1">
    <source>
        <dbReference type="SAM" id="MobiDB-lite"/>
    </source>
</evidence>
<dbReference type="Proteomes" id="UP000193922">
    <property type="component" value="Unassembled WGS sequence"/>
</dbReference>
<dbReference type="AlphaFoldDB" id="A0A1Y1VRL2"/>
<dbReference type="EMBL" id="MCFD01000141">
    <property type="protein sequence ID" value="ORX63919.1"/>
    <property type="molecule type" value="Genomic_DNA"/>
</dbReference>
<evidence type="ECO:0000313" key="2">
    <source>
        <dbReference type="EMBL" id="ORX63919.1"/>
    </source>
</evidence>
<proteinExistence type="predicted"/>
<keyword evidence="3" id="KW-1185">Reference proteome</keyword>
<protein>
    <submittedName>
        <fullName evidence="2">Uncharacterized protein</fullName>
    </submittedName>
</protein>
<feature type="region of interest" description="Disordered" evidence="1">
    <location>
        <begin position="27"/>
        <end position="76"/>
    </location>
</feature>
<accession>A0A1Y1VRL2</accession>